<dbReference type="EMBL" id="CP106735">
    <property type="protein sequence ID" value="UXX77881.1"/>
    <property type="molecule type" value="Genomic_DNA"/>
</dbReference>
<organism evidence="7 8">
    <name type="scientific">Reichenbachiella carrageenanivorans</name>
    <dbReference type="NCBI Taxonomy" id="2979869"/>
    <lineage>
        <taxon>Bacteria</taxon>
        <taxon>Pseudomonadati</taxon>
        <taxon>Bacteroidota</taxon>
        <taxon>Cytophagia</taxon>
        <taxon>Cytophagales</taxon>
        <taxon>Reichenbachiellaceae</taxon>
        <taxon>Reichenbachiella</taxon>
    </lineage>
</organism>
<evidence type="ECO:0000256" key="4">
    <source>
        <dbReference type="PROSITE-ProRule" id="PRU00433"/>
    </source>
</evidence>
<evidence type="ECO:0000256" key="2">
    <source>
        <dbReference type="ARBA" id="ARBA00022723"/>
    </source>
</evidence>
<dbReference type="SUPFAM" id="SSF46626">
    <property type="entry name" value="Cytochrome c"/>
    <property type="match status" value="1"/>
</dbReference>
<dbReference type="Gene3D" id="3.80.10.10">
    <property type="entry name" value="Ribonuclease Inhibitor"/>
    <property type="match status" value="1"/>
</dbReference>
<evidence type="ECO:0000313" key="7">
    <source>
        <dbReference type="EMBL" id="UXX77881.1"/>
    </source>
</evidence>
<dbReference type="Pfam" id="PF09990">
    <property type="entry name" value="DUF2231"/>
    <property type="match status" value="1"/>
</dbReference>
<feature type="transmembrane region" description="Helical" evidence="5">
    <location>
        <begin position="112"/>
        <end position="132"/>
    </location>
</feature>
<feature type="domain" description="Cytochrome c" evidence="6">
    <location>
        <begin position="158"/>
        <end position="257"/>
    </location>
</feature>
<dbReference type="InterPro" id="IPR036909">
    <property type="entry name" value="Cyt_c-like_dom_sf"/>
</dbReference>
<evidence type="ECO:0000256" key="5">
    <source>
        <dbReference type="SAM" id="Phobius"/>
    </source>
</evidence>
<feature type="transmembrane region" description="Helical" evidence="5">
    <location>
        <begin position="81"/>
        <end position="100"/>
    </location>
</feature>
<evidence type="ECO:0000313" key="8">
    <source>
        <dbReference type="Proteomes" id="UP001062165"/>
    </source>
</evidence>
<protein>
    <recommendedName>
        <fullName evidence="6">Cytochrome c domain-containing protein</fullName>
    </recommendedName>
</protein>
<dbReference type="InterPro" id="IPR011429">
    <property type="entry name" value="Cyt_c_Planctomycete-type"/>
</dbReference>
<dbReference type="SUPFAM" id="SSF52047">
    <property type="entry name" value="RNI-like"/>
    <property type="match status" value="1"/>
</dbReference>
<accession>A0ABY6CVF5</accession>
<dbReference type="PROSITE" id="PS51007">
    <property type="entry name" value="CYTC"/>
    <property type="match status" value="1"/>
</dbReference>
<dbReference type="InterPro" id="IPR032675">
    <property type="entry name" value="LRR_dom_sf"/>
</dbReference>
<evidence type="ECO:0000256" key="3">
    <source>
        <dbReference type="ARBA" id="ARBA00023004"/>
    </source>
</evidence>
<dbReference type="Pfam" id="PF07635">
    <property type="entry name" value="PSCyt1"/>
    <property type="match status" value="1"/>
</dbReference>
<feature type="transmembrane region" description="Helical" evidence="5">
    <location>
        <begin position="16"/>
        <end position="34"/>
    </location>
</feature>
<feature type="transmembrane region" description="Helical" evidence="5">
    <location>
        <begin position="46"/>
        <end position="69"/>
    </location>
</feature>
<gene>
    <name evidence="7" type="ORF">N7E81_10930</name>
</gene>
<sequence>MNAPDIIVFLGRFHPLVVHLPIGFLLLAFLMWIYDHWKKTDTFNQAIAFSLLLGTVGAGAACVIGFMLSLSGGYADSALDWHMWAGIATTILSTWAYLSFTLSLSENRAKHIRWVSLTLMVMVLSATGHLGGNLTHGSDYLTEYAPIIGSRANQLPPPVTIQQAMLYDHIAKPIIQAKCISCHSDEKKKGGLSLVDGAAMRKGGDAGSIFAQPFGENELLRRIHLPESSDDVMPPKGKTQLTENERKLLAFWLKQEGGFGMTMDSVGNDSINHLAAVYLGLEKNSHGENNIAQLDSVPQHVIENLLAEGVVIRELVAGSNCYDVRVPSSLGHDKGAELLKKLEPLAQNIIWLHLSGLGLKNQELAPLGAMNNLVKLRLDNNDISDEGIKPIASLKRLEVLNLYGNALTDNCLTDLSSIENLKTVYVWETEITESQVGKTKIIR</sequence>
<name>A0ABY6CVF5_9BACT</name>
<keyword evidence="2 4" id="KW-0479">Metal-binding</keyword>
<keyword evidence="5" id="KW-0812">Transmembrane</keyword>
<evidence type="ECO:0000256" key="1">
    <source>
        <dbReference type="ARBA" id="ARBA00022617"/>
    </source>
</evidence>
<keyword evidence="3 4" id="KW-0408">Iron</keyword>
<evidence type="ECO:0000259" key="6">
    <source>
        <dbReference type="PROSITE" id="PS51007"/>
    </source>
</evidence>
<reference evidence="7" key="1">
    <citation type="submission" date="2022-10" db="EMBL/GenBank/DDBJ databases">
        <title>Comparative genomics and taxonomic characterization of three novel marine species of genus Reichenbachiella exhibiting antioxidant and polysaccharide degradation activities.</title>
        <authorList>
            <person name="Muhammad N."/>
            <person name="Lee Y.-J."/>
            <person name="Ko J."/>
            <person name="Kim S.-G."/>
        </authorList>
    </citation>
    <scope>NUCLEOTIDE SEQUENCE</scope>
    <source>
        <strain evidence="7">Wsw4-B4</strain>
    </source>
</reference>
<keyword evidence="5" id="KW-0472">Membrane</keyword>
<dbReference type="Proteomes" id="UP001062165">
    <property type="component" value="Chromosome"/>
</dbReference>
<dbReference type="InterPro" id="IPR019251">
    <property type="entry name" value="DUF2231_TM"/>
</dbReference>
<proteinExistence type="predicted"/>
<keyword evidence="1 4" id="KW-0349">Heme</keyword>
<keyword evidence="5" id="KW-1133">Transmembrane helix</keyword>
<dbReference type="RefSeq" id="WP_263049628.1">
    <property type="nucleotide sequence ID" value="NZ_CP106735.1"/>
</dbReference>
<dbReference type="InterPro" id="IPR009056">
    <property type="entry name" value="Cyt_c-like_dom"/>
</dbReference>
<keyword evidence="8" id="KW-1185">Reference proteome</keyword>